<dbReference type="InterPro" id="IPR050546">
    <property type="entry name" value="Glycosyl_Hydrlase_16"/>
</dbReference>
<dbReference type="GO" id="GO:0004553">
    <property type="term" value="F:hydrolase activity, hydrolyzing O-glycosyl compounds"/>
    <property type="evidence" value="ECO:0007669"/>
    <property type="project" value="InterPro"/>
</dbReference>
<dbReference type="InterPro" id="IPR013320">
    <property type="entry name" value="ConA-like_dom_sf"/>
</dbReference>
<keyword evidence="3" id="KW-0378">Hydrolase</keyword>
<dbReference type="EMBL" id="SJSM01000024">
    <property type="protein sequence ID" value="TCC87093.1"/>
    <property type="molecule type" value="Genomic_DNA"/>
</dbReference>
<dbReference type="SUPFAM" id="SSF49899">
    <property type="entry name" value="Concanavalin A-like lectins/glucanases"/>
    <property type="match status" value="1"/>
</dbReference>
<evidence type="ECO:0000259" key="2">
    <source>
        <dbReference type="PROSITE" id="PS51762"/>
    </source>
</evidence>
<dbReference type="Gene3D" id="2.60.120.200">
    <property type="match status" value="1"/>
</dbReference>
<evidence type="ECO:0000313" key="4">
    <source>
        <dbReference type="Proteomes" id="UP000291117"/>
    </source>
</evidence>
<dbReference type="AlphaFoldDB" id="A0A4R0MKT2"/>
<dbReference type="CDD" id="cd08023">
    <property type="entry name" value="GH16_laminarinase_like"/>
    <property type="match status" value="1"/>
</dbReference>
<dbReference type="PANTHER" id="PTHR10963">
    <property type="entry name" value="GLYCOSYL HYDROLASE-RELATED"/>
    <property type="match status" value="1"/>
</dbReference>
<dbReference type="GO" id="GO:0005975">
    <property type="term" value="P:carbohydrate metabolic process"/>
    <property type="evidence" value="ECO:0007669"/>
    <property type="project" value="InterPro"/>
</dbReference>
<dbReference type="PROSITE" id="PS51257">
    <property type="entry name" value="PROKAR_LIPOPROTEIN"/>
    <property type="match status" value="1"/>
</dbReference>
<accession>A0A4R0MKT2</accession>
<name>A0A4R0MKT2_9SPHI</name>
<keyword evidence="4" id="KW-1185">Reference proteome</keyword>
<dbReference type="RefSeq" id="WP_131611714.1">
    <property type="nucleotide sequence ID" value="NZ_SJSM01000024.1"/>
</dbReference>
<dbReference type="InterPro" id="IPR000757">
    <property type="entry name" value="Beta-glucanase-like"/>
</dbReference>
<dbReference type="PANTHER" id="PTHR10963:SF55">
    <property type="entry name" value="GLYCOSIDE HYDROLASE FAMILY 16 PROTEIN"/>
    <property type="match status" value="1"/>
</dbReference>
<evidence type="ECO:0000313" key="3">
    <source>
        <dbReference type="EMBL" id="TCC87093.1"/>
    </source>
</evidence>
<reference evidence="3 4" key="1">
    <citation type="submission" date="2019-02" db="EMBL/GenBank/DDBJ databases">
        <title>Pedobacter sp. RP-3-8 sp. nov., isolated from Arctic soil.</title>
        <authorList>
            <person name="Dahal R.H."/>
        </authorList>
    </citation>
    <scope>NUCLEOTIDE SEQUENCE [LARGE SCALE GENOMIC DNA]</scope>
    <source>
        <strain evidence="3 4">RP-3-8</strain>
    </source>
</reference>
<organism evidence="3 4">
    <name type="scientific">Pedobacter hiemivivus</name>
    <dbReference type="NCBI Taxonomy" id="2530454"/>
    <lineage>
        <taxon>Bacteria</taxon>
        <taxon>Pseudomonadati</taxon>
        <taxon>Bacteroidota</taxon>
        <taxon>Sphingobacteriia</taxon>
        <taxon>Sphingobacteriales</taxon>
        <taxon>Sphingobacteriaceae</taxon>
        <taxon>Pedobacter</taxon>
    </lineage>
</organism>
<dbReference type="PROSITE" id="PS51762">
    <property type="entry name" value="GH16_2"/>
    <property type="match status" value="1"/>
</dbReference>
<dbReference type="OrthoDB" id="9809583at2"/>
<dbReference type="Proteomes" id="UP000291117">
    <property type="component" value="Unassembled WGS sequence"/>
</dbReference>
<comment type="caution">
    <text evidence="3">The sequence shown here is derived from an EMBL/GenBank/DDBJ whole genome shotgun (WGS) entry which is preliminary data.</text>
</comment>
<feature type="domain" description="GH16" evidence="2">
    <location>
        <begin position="38"/>
        <end position="286"/>
    </location>
</feature>
<proteinExistence type="inferred from homology"/>
<sequence length="286" mass="31746">MTPYILKKGMIQFVIVLVVTVLPVFMACKKNTITTAEEVVVTPPVPEVKYVLDWADEFEGTTLNAANWTPEIGYNIGGNAEQENYQAANIAVADGHLQITAKKQQIGVSGYTSGRINSLNKKDFTYGKIEARMKLPRGQGLWPAFWMLGSNMRARGGEPGVGWPACGEIDILEAINTEIWASAAAHWAKPDGTHISSGNKINTTPGEYHVYSVIWTKETIKWYIDDKFYNGLWIKDGKGSTSEFHLPFNIIFNLAVGGTWPGQVIDDTKLPAVMLVDYVRVYKEVK</sequence>
<evidence type="ECO:0000256" key="1">
    <source>
        <dbReference type="ARBA" id="ARBA00006865"/>
    </source>
</evidence>
<gene>
    <name evidence="3" type="ORF">EZ444_22840</name>
</gene>
<comment type="similarity">
    <text evidence="1">Belongs to the glycosyl hydrolase 16 family.</text>
</comment>
<dbReference type="Pfam" id="PF00722">
    <property type="entry name" value="Glyco_hydro_16"/>
    <property type="match status" value="1"/>
</dbReference>
<protein>
    <submittedName>
        <fullName evidence="3">Glycoside hydrolase family 16 protein</fullName>
    </submittedName>
</protein>